<dbReference type="AlphaFoldDB" id="A0A3Q0SVD0"/>
<keyword evidence="2" id="KW-1133">Transmembrane helix</keyword>
<feature type="region of interest" description="Disordered" evidence="1">
    <location>
        <begin position="176"/>
        <end position="200"/>
    </location>
</feature>
<proteinExistence type="predicted"/>
<accession>A0A3Q0SVD0</accession>
<keyword evidence="4" id="KW-1185">Reference proteome</keyword>
<protein>
    <recommendedName>
        <fullName evidence="5">Immunoglobulin V-set domain-containing protein</fullName>
    </recommendedName>
</protein>
<evidence type="ECO:0000256" key="2">
    <source>
        <dbReference type="SAM" id="Phobius"/>
    </source>
</evidence>
<evidence type="ECO:0000256" key="1">
    <source>
        <dbReference type="SAM" id="MobiDB-lite"/>
    </source>
</evidence>
<evidence type="ECO:0008006" key="5">
    <source>
        <dbReference type="Google" id="ProtNLM"/>
    </source>
</evidence>
<feature type="compositionally biased region" description="Polar residues" evidence="1">
    <location>
        <begin position="180"/>
        <end position="200"/>
    </location>
</feature>
<dbReference type="GeneTree" id="ENSGT01110000269680"/>
<feature type="transmembrane region" description="Helical" evidence="2">
    <location>
        <begin position="116"/>
        <end position="141"/>
    </location>
</feature>
<dbReference type="Ensembl" id="ENSACIT00000028257.1">
    <property type="protein sequence ID" value="ENSACIP00000027531.1"/>
    <property type="gene ID" value="ENSACIG00000021330.1"/>
</dbReference>
<dbReference type="Proteomes" id="UP000261340">
    <property type="component" value="Unplaced"/>
</dbReference>
<name>A0A3Q0SVD0_AMPCI</name>
<keyword evidence="2" id="KW-0472">Membrane</keyword>
<dbReference type="STRING" id="61819.ENSACIP00000027531"/>
<feature type="region of interest" description="Disordered" evidence="1">
    <location>
        <begin position="152"/>
        <end position="171"/>
    </location>
</feature>
<evidence type="ECO:0000313" key="3">
    <source>
        <dbReference type="Ensembl" id="ENSACIP00000027531.1"/>
    </source>
</evidence>
<keyword evidence="2" id="KW-0812">Transmembrane</keyword>
<reference evidence="3" key="2">
    <citation type="submission" date="2025-09" db="UniProtKB">
        <authorList>
            <consortium name="Ensembl"/>
        </authorList>
    </citation>
    <scope>IDENTIFICATION</scope>
</reference>
<evidence type="ECO:0000313" key="4">
    <source>
        <dbReference type="Proteomes" id="UP000261340"/>
    </source>
</evidence>
<sequence>MCFSERDSNTKPANRFSSQCWGDSFGGGGRQNLCVGKFIFTFNYCQTVEVQPGEDVTLKYSSISKVITHTSWSRLDNVNRNQISCMVSMNGSAGDAAFCHGAQDGKFDMSFYYCSLITKLACLTMTAMTVLLVRIIIGLLVKIPMLQTAHKEEHSHQEQNPGSDDVIYAEVRFPPKARRNNGSASERQLETQQVDSGNKQ</sequence>
<organism evidence="3 4">
    <name type="scientific">Amphilophus citrinellus</name>
    <name type="common">Midas cichlid</name>
    <name type="synonym">Cichlasoma citrinellum</name>
    <dbReference type="NCBI Taxonomy" id="61819"/>
    <lineage>
        <taxon>Eukaryota</taxon>
        <taxon>Metazoa</taxon>
        <taxon>Chordata</taxon>
        <taxon>Craniata</taxon>
        <taxon>Vertebrata</taxon>
        <taxon>Euteleostomi</taxon>
        <taxon>Actinopterygii</taxon>
        <taxon>Neopterygii</taxon>
        <taxon>Teleostei</taxon>
        <taxon>Neoteleostei</taxon>
        <taxon>Acanthomorphata</taxon>
        <taxon>Ovalentaria</taxon>
        <taxon>Cichlomorphae</taxon>
        <taxon>Cichliformes</taxon>
        <taxon>Cichlidae</taxon>
        <taxon>New World cichlids</taxon>
        <taxon>Cichlasomatinae</taxon>
        <taxon>Heroini</taxon>
        <taxon>Amphilophus</taxon>
    </lineage>
</organism>
<reference evidence="3" key="1">
    <citation type="submission" date="2025-08" db="UniProtKB">
        <authorList>
            <consortium name="Ensembl"/>
        </authorList>
    </citation>
    <scope>IDENTIFICATION</scope>
</reference>